<evidence type="ECO:0000313" key="1">
    <source>
        <dbReference type="EMBL" id="CAG8531295.1"/>
    </source>
</evidence>
<protein>
    <submittedName>
        <fullName evidence="1">2353_t:CDS:1</fullName>
    </submittedName>
</protein>
<evidence type="ECO:0000313" key="2">
    <source>
        <dbReference type="Proteomes" id="UP000789342"/>
    </source>
</evidence>
<dbReference type="EMBL" id="CAJVPV010002615">
    <property type="protein sequence ID" value="CAG8531295.1"/>
    <property type="molecule type" value="Genomic_DNA"/>
</dbReference>
<dbReference type="AlphaFoldDB" id="A0A9N9AHP7"/>
<sequence length="180" mass="21012">MTVEYGYLCVDTADAGTTAKQKLYIPHTFDKIHLTPSRPKFTIIGKLSEILDWMKHNKNVVVEYDQEFDFSLLRTRRNHSQKIAPLELPMILFNLYNITEDHHHHVSRSIKKFIFGNKRDSASTIMCLEIHSVRDVDGTQQKNRVWHDTFKSGTKFKKILLSWTEASSHNDADFKANDFE</sequence>
<accession>A0A9N9AHP7</accession>
<gene>
    <name evidence="1" type="ORF">AMORRO_LOCUS4684</name>
</gene>
<name>A0A9N9AHP7_9GLOM</name>
<comment type="caution">
    <text evidence="1">The sequence shown here is derived from an EMBL/GenBank/DDBJ whole genome shotgun (WGS) entry which is preliminary data.</text>
</comment>
<organism evidence="1 2">
    <name type="scientific">Acaulospora morrowiae</name>
    <dbReference type="NCBI Taxonomy" id="94023"/>
    <lineage>
        <taxon>Eukaryota</taxon>
        <taxon>Fungi</taxon>
        <taxon>Fungi incertae sedis</taxon>
        <taxon>Mucoromycota</taxon>
        <taxon>Glomeromycotina</taxon>
        <taxon>Glomeromycetes</taxon>
        <taxon>Diversisporales</taxon>
        <taxon>Acaulosporaceae</taxon>
        <taxon>Acaulospora</taxon>
    </lineage>
</organism>
<reference evidence="1" key="1">
    <citation type="submission" date="2021-06" db="EMBL/GenBank/DDBJ databases">
        <authorList>
            <person name="Kallberg Y."/>
            <person name="Tangrot J."/>
            <person name="Rosling A."/>
        </authorList>
    </citation>
    <scope>NUCLEOTIDE SEQUENCE</scope>
    <source>
        <strain evidence="1">CL551</strain>
    </source>
</reference>
<dbReference type="OrthoDB" id="2309378at2759"/>
<keyword evidence="2" id="KW-1185">Reference proteome</keyword>
<dbReference type="Proteomes" id="UP000789342">
    <property type="component" value="Unassembled WGS sequence"/>
</dbReference>
<proteinExistence type="predicted"/>